<reference evidence="6 7" key="1">
    <citation type="submission" date="2023-11" db="EMBL/GenBank/DDBJ databases">
        <title>Paucibacter sp. nov., isolated from fresh soil in Korea.</title>
        <authorList>
            <person name="Le N.T.T."/>
        </authorList>
    </citation>
    <scope>NUCLEOTIDE SEQUENCE [LARGE SCALE GENOMIC DNA]</scope>
    <source>
        <strain evidence="6 7">R3-3</strain>
    </source>
</reference>
<dbReference type="EMBL" id="JAXCLA010000012">
    <property type="protein sequence ID" value="MDY0748882.1"/>
    <property type="molecule type" value="Genomic_DNA"/>
</dbReference>
<comment type="caution">
    <text evidence="6">The sequence shown here is derived from an EMBL/GenBank/DDBJ whole genome shotgun (WGS) entry which is preliminary data.</text>
</comment>
<keyword evidence="2" id="KW-0805">Transcription regulation</keyword>
<dbReference type="InterPro" id="IPR013325">
    <property type="entry name" value="RNA_pol_sigma_r2"/>
</dbReference>
<evidence type="ECO:0000256" key="4">
    <source>
        <dbReference type="ARBA" id="ARBA00023163"/>
    </source>
</evidence>
<keyword evidence="7" id="KW-1185">Reference proteome</keyword>
<evidence type="ECO:0000256" key="2">
    <source>
        <dbReference type="ARBA" id="ARBA00023015"/>
    </source>
</evidence>
<dbReference type="Pfam" id="PF07638">
    <property type="entry name" value="Sigma70_ECF"/>
    <property type="match status" value="1"/>
</dbReference>
<dbReference type="InterPro" id="IPR036388">
    <property type="entry name" value="WH-like_DNA-bd_sf"/>
</dbReference>
<keyword evidence="3" id="KW-0731">Sigma factor</keyword>
<gene>
    <name evidence="6" type="ORF">SNE35_30565</name>
</gene>
<organism evidence="6 7">
    <name type="scientific">Roseateles agri</name>
    <dbReference type="NCBI Taxonomy" id="3098619"/>
    <lineage>
        <taxon>Bacteria</taxon>
        <taxon>Pseudomonadati</taxon>
        <taxon>Pseudomonadota</taxon>
        <taxon>Betaproteobacteria</taxon>
        <taxon>Burkholderiales</taxon>
        <taxon>Sphaerotilaceae</taxon>
        <taxon>Roseateles</taxon>
    </lineage>
</organism>
<comment type="similarity">
    <text evidence="1">Belongs to the sigma-70 factor family. ECF subfamily.</text>
</comment>
<evidence type="ECO:0000313" key="6">
    <source>
        <dbReference type="EMBL" id="MDY0748882.1"/>
    </source>
</evidence>
<dbReference type="SUPFAM" id="SSF88659">
    <property type="entry name" value="Sigma3 and sigma4 domains of RNA polymerase sigma factors"/>
    <property type="match status" value="1"/>
</dbReference>
<protein>
    <submittedName>
        <fullName evidence="6">ECF-type sigma factor</fullName>
    </submittedName>
</protein>
<dbReference type="NCBIfam" id="TIGR02937">
    <property type="entry name" value="sigma70-ECF"/>
    <property type="match status" value="1"/>
</dbReference>
<evidence type="ECO:0000256" key="1">
    <source>
        <dbReference type="ARBA" id="ARBA00010641"/>
    </source>
</evidence>
<dbReference type="PANTHER" id="PTHR43133">
    <property type="entry name" value="RNA POLYMERASE ECF-TYPE SIGMA FACTO"/>
    <property type="match status" value="1"/>
</dbReference>
<dbReference type="NCBIfam" id="TIGR02999">
    <property type="entry name" value="Sig-70_X6"/>
    <property type="match status" value="1"/>
</dbReference>
<dbReference type="PANTHER" id="PTHR43133:SF39">
    <property type="entry name" value="SIMILAR TO RNA POLYMERASE SIGMA-E FACTOR"/>
    <property type="match status" value="1"/>
</dbReference>
<dbReference type="SUPFAM" id="SSF88946">
    <property type="entry name" value="Sigma2 domain of RNA polymerase sigma factors"/>
    <property type="match status" value="1"/>
</dbReference>
<evidence type="ECO:0000256" key="3">
    <source>
        <dbReference type="ARBA" id="ARBA00023082"/>
    </source>
</evidence>
<dbReference type="InterPro" id="IPR013324">
    <property type="entry name" value="RNA_pol_sigma_r3/r4-like"/>
</dbReference>
<name>A0ABU5DRD3_9BURK</name>
<evidence type="ECO:0000259" key="5">
    <source>
        <dbReference type="Pfam" id="PF07638"/>
    </source>
</evidence>
<feature type="domain" description="RNA polymerase sigma-70 ECF-like HTH" evidence="5">
    <location>
        <begin position="4"/>
        <end position="181"/>
    </location>
</feature>
<dbReference type="Gene3D" id="1.10.10.10">
    <property type="entry name" value="Winged helix-like DNA-binding domain superfamily/Winged helix DNA-binding domain"/>
    <property type="match status" value="1"/>
</dbReference>
<keyword evidence="4" id="KW-0804">Transcription</keyword>
<dbReference type="InterPro" id="IPR014284">
    <property type="entry name" value="RNA_pol_sigma-70_dom"/>
</dbReference>
<dbReference type="RefSeq" id="WP_320426852.1">
    <property type="nucleotide sequence ID" value="NZ_JAXCLA010000012.1"/>
</dbReference>
<evidence type="ECO:0000313" key="7">
    <source>
        <dbReference type="Proteomes" id="UP001285263"/>
    </source>
</evidence>
<dbReference type="Proteomes" id="UP001285263">
    <property type="component" value="Unassembled WGS sequence"/>
</dbReference>
<accession>A0ABU5DRD3</accession>
<dbReference type="InterPro" id="IPR053812">
    <property type="entry name" value="HTH_Sigma70_ECF-like"/>
</dbReference>
<proteinExistence type="inferred from homology"/>
<dbReference type="InterPro" id="IPR011517">
    <property type="entry name" value="RNA_pol_sigma70_ECF-like"/>
</dbReference>
<sequence>MDASLTSLLHDAGRGDAAAGERVFALLYRELQGMARARLARAPRVTAADTGALVHECWLRMQSLGEQHFADRHHFLAYAARAMRSIVTDMARRHAAERRGGQVEHMTLDTSVADAVADAPEDLLALDGALEELSRLDARAARVVEMRFFAGLGEAEIGDALQVSLRTVQRDWERARAFLTLALKP</sequence>
<dbReference type="InterPro" id="IPR039425">
    <property type="entry name" value="RNA_pol_sigma-70-like"/>
</dbReference>